<keyword evidence="5 13" id="KW-0812">Transmembrane</keyword>
<evidence type="ECO:0000313" key="15">
    <source>
        <dbReference type="EMBL" id="MBP2416760.1"/>
    </source>
</evidence>
<dbReference type="Gene3D" id="3.30.870.10">
    <property type="entry name" value="Endonuclease Chain A"/>
    <property type="match status" value="2"/>
</dbReference>
<dbReference type="InterPro" id="IPR027379">
    <property type="entry name" value="CLS_N"/>
</dbReference>
<dbReference type="GO" id="GO:0016740">
    <property type="term" value="F:transferase activity"/>
    <property type="evidence" value="ECO:0007669"/>
    <property type="project" value="UniProtKB-KW"/>
</dbReference>
<evidence type="ECO:0000256" key="9">
    <source>
        <dbReference type="ARBA" id="ARBA00023136"/>
    </source>
</evidence>
<keyword evidence="16" id="KW-1185">Reference proteome</keyword>
<dbReference type="InterPro" id="IPR001736">
    <property type="entry name" value="PLipase_D/transphosphatidylase"/>
</dbReference>
<dbReference type="CDD" id="cd09158">
    <property type="entry name" value="PLDc_EcCLS_like_2"/>
    <property type="match status" value="1"/>
</dbReference>
<feature type="transmembrane region" description="Helical" evidence="13">
    <location>
        <begin position="12"/>
        <end position="29"/>
    </location>
</feature>
<dbReference type="Proteomes" id="UP000758168">
    <property type="component" value="Unassembled WGS sequence"/>
</dbReference>
<evidence type="ECO:0000313" key="16">
    <source>
        <dbReference type="Proteomes" id="UP000758168"/>
    </source>
</evidence>
<organism evidence="15 16">
    <name type="scientific">Microlunatus capsulatus</name>
    <dbReference type="NCBI Taxonomy" id="99117"/>
    <lineage>
        <taxon>Bacteria</taxon>
        <taxon>Bacillati</taxon>
        <taxon>Actinomycetota</taxon>
        <taxon>Actinomycetes</taxon>
        <taxon>Propionibacteriales</taxon>
        <taxon>Propionibacteriaceae</taxon>
        <taxon>Microlunatus</taxon>
    </lineage>
</organism>
<feature type="domain" description="PLD phosphodiesterase" evidence="14">
    <location>
        <begin position="400"/>
        <end position="427"/>
    </location>
</feature>
<evidence type="ECO:0000256" key="11">
    <source>
        <dbReference type="ARBA" id="ARBA00023264"/>
    </source>
</evidence>
<evidence type="ECO:0000256" key="4">
    <source>
        <dbReference type="ARBA" id="ARBA00022679"/>
    </source>
</evidence>
<feature type="transmembrane region" description="Helical" evidence="13">
    <location>
        <begin position="38"/>
        <end position="59"/>
    </location>
</feature>
<keyword evidence="11" id="KW-1208">Phospholipid metabolism</keyword>
<dbReference type="SMART" id="SM00155">
    <property type="entry name" value="PLDc"/>
    <property type="match status" value="2"/>
</dbReference>
<proteinExistence type="predicted"/>
<evidence type="ECO:0000256" key="7">
    <source>
        <dbReference type="ARBA" id="ARBA00022989"/>
    </source>
</evidence>
<dbReference type="RefSeq" id="WP_307803968.1">
    <property type="nucleotide sequence ID" value="NZ_JAGIOB010000001.1"/>
</dbReference>
<keyword evidence="2" id="KW-1003">Cell membrane</keyword>
<accession>A0ABS4Z7J7</accession>
<name>A0ABS4Z7J7_9ACTN</name>
<feature type="domain" description="PLD phosphodiesterase" evidence="14">
    <location>
        <begin position="219"/>
        <end position="246"/>
    </location>
</feature>
<keyword evidence="6" id="KW-0677">Repeat</keyword>
<sequence length="487" mass="54724">MEETWDQLTGAGVVTGVVTVLVVVALLVAPRNRRPSSALAWILLIGFVPVVGLVLFALIGSPKLPRGRREKQQSMTALITERSRDLEDVGPEPGMPAWLPSVARLNRAVGAMPLLEDNDAHLLTTFEEQLDALVAAVRGARRYLHVEFYILSLDTTTAPFFEALDDAVQRGVTVRVLMDHMGSRKYPGYRRTRKELTRMGADWRLMLPVQPYRGRYQRPDLRNHRKLLVADGEVGFVGSLNLIDPSYDSRSNRRRGLRWQDLLAEIRGPVVHAIDALFVTDWYSETDVLLTSSQEQATAEQHQGALLAQVSPSGPAFPTENNLALFNSLMYHAERRISITSPYFVPDESLLAAITTAARRGVDVELFVGEIGDQFFVFHAQHSYYEELLAAGVRIYLYPRPAILHAKHISVDDDVAVVGSSNMDIRSFQLDLELMLMVCGRTFVDEMRAVEDEYRRVSRELTPASWSRRGVLHRTVDDFTRLTSAVQ</sequence>
<evidence type="ECO:0000256" key="6">
    <source>
        <dbReference type="ARBA" id="ARBA00022737"/>
    </source>
</evidence>
<dbReference type="PROSITE" id="PS50035">
    <property type="entry name" value="PLD"/>
    <property type="match status" value="2"/>
</dbReference>
<keyword evidence="4 15" id="KW-0808">Transferase</keyword>
<comment type="caution">
    <text evidence="15">The sequence shown here is derived from an EMBL/GenBank/DDBJ whole genome shotgun (WGS) entry which is preliminary data.</text>
</comment>
<gene>
    <name evidence="15" type="ORF">JOF54_001682</name>
</gene>
<reference evidence="15 16" key="1">
    <citation type="submission" date="2021-03" db="EMBL/GenBank/DDBJ databases">
        <title>Sequencing the genomes of 1000 actinobacteria strains.</title>
        <authorList>
            <person name="Klenk H.-P."/>
        </authorList>
    </citation>
    <scope>NUCLEOTIDE SEQUENCE [LARGE SCALE GENOMIC DNA]</scope>
    <source>
        <strain evidence="15 16">DSM 12936</strain>
    </source>
</reference>
<dbReference type="SUPFAM" id="SSF56024">
    <property type="entry name" value="Phospholipase D/nuclease"/>
    <property type="match status" value="2"/>
</dbReference>
<comment type="subcellular location">
    <subcellularLocation>
        <location evidence="1">Cell membrane</location>
        <topology evidence="1">Multi-pass membrane protein</topology>
    </subcellularLocation>
</comment>
<evidence type="ECO:0000256" key="10">
    <source>
        <dbReference type="ARBA" id="ARBA00023209"/>
    </source>
</evidence>
<keyword evidence="8" id="KW-0443">Lipid metabolism</keyword>
<dbReference type="NCBIfam" id="TIGR04265">
    <property type="entry name" value="bac_cardiolipin"/>
    <property type="match status" value="1"/>
</dbReference>
<keyword evidence="7 13" id="KW-1133">Transmembrane helix</keyword>
<keyword evidence="3" id="KW-0444">Lipid biosynthesis</keyword>
<evidence type="ECO:0000256" key="1">
    <source>
        <dbReference type="ARBA" id="ARBA00004651"/>
    </source>
</evidence>
<evidence type="ECO:0000256" key="12">
    <source>
        <dbReference type="NCBIfam" id="TIGR04265"/>
    </source>
</evidence>
<keyword evidence="9 13" id="KW-0472">Membrane</keyword>
<dbReference type="PANTHER" id="PTHR21248">
    <property type="entry name" value="CARDIOLIPIN SYNTHASE"/>
    <property type="match status" value="1"/>
</dbReference>
<dbReference type="EMBL" id="JAGIOB010000001">
    <property type="protein sequence ID" value="MBP2416760.1"/>
    <property type="molecule type" value="Genomic_DNA"/>
</dbReference>
<evidence type="ECO:0000259" key="14">
    <source>
        <dbReference type="PROSITE" id="PS50035"/>
    </source>
</evidence>
<keyword evidence="10" id="KW-0594">Phospholipid biosynthesis</keyword>
<dbReference type="InterPro" id="IPR022924">
    <property type="entry name" value="Cardiolipin_synthase"/>
</dbReference>
<dbReference type="Pfam" id="PF13396">
    <property type="entry name" value="PLDc_N"/>
    <property type="match status" value="1"/>
</dbReference>
<protein>
    <recommendedName>
        <fullName evidence="12">Cardiolipin synthase</fullName>
        <ecNumber evidence="12">2.7.8.-</ecNumber>
    </recommendedName>
</protein>
<evidence type="ECO:0000256" key="3">
    <source>
        <dbReference type="ARBA" id="ARBA00022516"/>
    </source>
</evidence>
<dbReference type="PANTHER" id="PTHR21248:SF22">
    <property type="entry name" value="PHOSPHOLIPASE D"/>
    <property type="match status" value="1"/>
</dbReference>
<evidence type="ECO:0000256" key="5">
    <source>
        <dbReference type="ARBA" id="ARBA00022692"/>
    </source>
</evidence>
<evidence type="ECO:0000256" key="13">
    <source>
        <dbReference type="SAM" id="Phobius"/>
    </source>
</evidence>
<evidence type="ECO:0000256" key="8">
    <source>
        <dbReference type="ARBA" id="ARBA00023098"/>
    </source>
</evidence>
<dbReference type="EC" id="2.7.8.-" evidence="12"/>
<dbReference type="Pfam" id="PF13091">
    <property type="entry name" value="PLDc_2"/>
    <property type="match status" value="2"/>
</dbReference>
<dbReference type="InterPro" id="IPR025202">
    <property type="entry name" value="PLD-like_dom"/>
</dbReference>
<evidence type="ECO:0000256" key="2">
    <source>
        <dbReference type="ARBA" id="ARBA00022475"/>
    </source>
</evidence>